<evidence type="ECO:0000256" key="4">
    <source>
        <dbReference type="ARBA" id="ARBA00022679"/>
    </source>
</evidence>
<dbReference type="InterPro" id="IPR035107">
    <property type="entry name" value="tRNA_thiolation_TtcA_Ctu1"/>
</dbReference>
<keyword evidence="8" id="KW-0067">ATP-binding</keyword>
<protein>
    <submittedName>
        <fullName evidence="15">TIGR00269 family protein</fullName>
    </submittedName>
</protein>
<sequence length="316" mass="35895">MSITCSHCKARPAFFLRRYSGEALCKNCFIVNFEKRVYRTIKKHELITWGDKVLAAVSGGKDSLVLLHLLAKLRKKLKFELIAITVDEGVRGYRSRGIELAQNEARKLGIEHFVVSFKDAYGFTLDEIVEIAQKRGIELHPCSFCGILRRRLINETALKVGANKVATAHNLDDEAQTVVINLIRGDLLKVVRLGVKPPISHEKFVPRIKPLRYTPENEIAVYAMLKRIELYDVECPYIRLAMRDEIRNFLNELEEKHPGTKHSIVSSADKLVQELKATVVPKIQIKTCKICGMPSTREICRTCELFKQLGISKPSP</sequence>
<keyword evidence="7 12" id="KW-0862">Zinc</keyword>
<reference evidence="15 16" key="1">
    <citation type="submission" date="2018-06" db="EMBL/GenBank/DDBJ databases">
        <title>Extensive metabolic versatility and redundancy in microbially diverse, dynamic hydrothermal sediments.</title>
        <authorList>
            <person name="Dombrowski N."/>
            <person name="Teske A."/>
            <person name="Baker B.J."/>
        </authorList>
    </citation>
    <scope>NUCLEOTIDE SEQUENCE [LARGE SCALE GENOMIC DNA]</scope>
    <source>
        <strain evidence="15">B66_G16</strain>
    </source>
</reference>
<keyword evidence="4" id="KW-0808">Transferase</keyword>
<evidence type="ECO:0000313" key="15">
    <source>
        <dbReference type="EMBL" id="RLE50522.1"/>
    </source>
</evidence>
<dbReference type="GO" id="GO:0005524">
    <property type="term" value="F:ATP binding"/>
    <property type="evidence" value="ECO:0007669"/>
    <property type="project" value="UniProtKB-KW"/>
</dbReference>
<evidence type="ECO:0000256" key="5">
    <source>
        <dbReference type="ARBA" id="ARBA00022723"/>
    </source>
</evidence>
<comment type="cofactor">
    <cofactor evidence="1">
        <name>Mg(2+)</name>
        <dbReference type="ChEBI" id="CHEBI:18420"/>
    </cofactor>
</comment>
<keyword evidence="9" id="KW-0460">Magnesium</keyword>
<keyword evidence="3" id="KW-0004">4Fe-4S</keyword>
<feature type="binding site" evidence="12">
    <location>
        <position position="28"/>
    </location>
    <ligand>
        <name>Zn(2+)</name>
        <dbReference type="ChEBI" id="CHEBI:29105"/>
        <label>1</label>
    </ligand>
</feature>
<comment type="caution">
    <text evidence="15">The sequence shown here is derived from an EMBL/GenBank/DDBJ whole genome shotgun (WGS) entry which is preliminary data.</text>
</comment>
<keyword evidence="11" id="KW-0411">Iron-sulfur</keyword>
<evidence type="ECO:0000256" key="7">
    <source>
        <dbReference type="ARBA" id="ARBA00022833"/>
    </source>
</evidence>
<name>A0A497EU15_9CREN</name>
<dbReference type="GO" id="GO:0046872">
    <property type="term" value="F:metal ion binding"/>
    <property type="evidence" value="ECO:0007669"/>
    <property type="project" value="UniProtKB-KW"/>
</dbReference>
<evidence type="ECO:0000256" key="1">
    <source>
        <dbReference type="ARBA" id="ARBA00001946"/>
    </source>
</evidence>
<feature type="domain" description="tRNA(Ile)-lysidine/2-thiocytidine synthase N-terminal" evidence="13">
    <location>
        <begin position="52"/>
        <end position="232"/>
    </location>
</feature>
<keyword evidence="6" id="KW-0547">Nucleotide-binding</keyword>
<dbReference type="EMBL" id="QMQV01000004">
    <property type="protein sequence ID" value="RLE50522.1"/>
    <property type="molecule type" value="Genomic_DNA"/>
</dbReference>
<dbReference type="Gene3D" id="3.40.50.620">
    <property type="entry name" value="HUPs"/>
    <property type="match status" value="1"/>
</dbReference>
<dbReference type="InterPro" id="IPR011063">
    <property type="entry name" value="TilS/TtcA_N"/>
</dbReference>
<keyword evidence="5 12" id="KW-0479">Metal-binding</keyword>
<evidence type="ECO:0000259" key="14">
    <source>
        <dbReference type="Pfam" id="PF22082"/>
    </source>
</evidence>
<dbReference type="GO" id="GO:0002143">
    <property type="term" value="P:tRNA wobble position uridine thiolation"/>
    <property type="evidence" value="ECO:0007669"/>
    <property type="project" value="TreeGrafter"/>
</dbReference>
<dbReference type="GO" id="GO:0000049">
    <property type="term" value="F:tRNA binding"/>
    <property type="evidence" value="ECO:0007669"/>
    <property type="project" value="InterPro"/>
</dbReference>
<evidence type="ECO:0000313" key="16">
    <source>
        <dbReference type="Proteomes" id="UP000278475"/>
    </source>
</evidence>
<dbReference type="InterPro" id="IPR020554">
    <property type="entry name" value="UPF0021_CS"/>
</dbReference>
<dbReference type="NCBIfam" id="TIGR00269">
    <property type="entry name" value="TIGR00269 family protein"/>
    <property type="match status" value="1"/>
</dbReference>
<organism evidence="15 16">
    <name type="scientific">Thermoproteota archaeon</name>
    <dbReference type="NCBI Taxonomy" id="2056631"/>
    <lineage>
        <taxon>Archaea</taxon>
        <taxon>Thermoproteota</taxon>
    </lineage>
</organism>
<dbReference type="InterPro" id="IPR014729">
    <property type="entry name" value="Rossmann-like_a/b/a_fold"/>
</dbReference>
<evidence type="ECO:0000256" key="9">
    <source>
        <dbReference type="ARBA" id="ARBA00022842"/>
    </source>
</evidence>
<dbReference type="InterPro" id="IPR000541">
    <property type="entry name" value="Ncs6/Tuc1/Ctu1"/>
</dbReference>
<evidence type="ECO:0000256" key="3">
    <source>
        <dbReference type="ARBA" id="ARBA00022485"/>
    </source>
</evidence>
<evidence type="ECO:0000256" key="6">
    <source>
        <dbReference type="ARBA" id="ARBA00022741"/>
    </source>
</evidence>
<dbReference type="GO" id="GO:0016740">
    <property type="term" value="F:transferase activity"/>
    <property type="evidence" value="ECO:0007669"/>
    <property type="project" value="UniProtKB-KW"/>
</dbReference>
<dbReference type="SUPFAM" id="SSF52402">
    <property type="entry name" value="Adenine nucleotide alpha hydrolases-like"/>
    <property type="match status" value="1"/>
</dbReference>
<evidence type="ECO:0000256" key="10">
    <source>
        <dbReference type="ARBA" id="ARBA00023004"/>
    </source>
</evidence>
<feature type="binding site" evidence="12">
    <location>
        <position position="291"/>
    </location>
    <ligand>
        <name>Zn(2+)</name>
        <dbReference type="ChEBI" id="CHEBI:29105"/>
        <label>2</label>
    </ligand>
</feature>
<dbReference type="PANTHER" id="PTHR11807:SF12">
    <property type="entry name" value="CYTOPLASMIC TRNA 2-THIOLATION PROTEIN 1"/>
    <property type="match status" value="1"/>
</dbReference>
<comment type="cofactor">
    <cofactor evidence="2">
        <name>[4Fe-4S] cluster</name>
        <dbReference type="ChEBI" id="CHEBI:49883"/>
    </cofactor>
</comment>
<dbReference type="PIRSF" id="PIRSF004976">
    <property type="entry name" value="ATPase_YdaO"/>
    <property type="match status" value="1"/>
</dbReference>
<gene>
    <name evidence="15" type="ORF">DRJ31_01025</name>
</gene>
<evidence type="ECO:0000256" key="12">
    <source>
        <dbReference type="PIRSR" id="PIRSR004976-50"/>
    </source>
</evidence>
<keyword evidence="10" id="KW-0408">Iron</keyword>
<proteinExistence type="predicted"/>
<feature type="domain" description="2-thiouridine synthetase TtuA-like N-terminal LIM" evidence="14">
    <location>
        <begin position="5"/>
        <end position="30"/>
    </location>
</feature>
<dbReference type="FunFam" id="3.40.50.620:FF:000174">
    <property type="entry name" value="ATPase, PP-loop superfamily"/>
    <property type="match status" value="1"/>
</dbReference>
<feature type="binding site" evidence="12">
    <location>
        <position position="25"/>
    </location>
    <ligand>
        <name>Zn(2+)</name>
        <dbReference type="ChEBI" id="CHEBI:29105"/>
        <label>1</label>
    </ligand>
</feature>
<dbReference type="Pfam" id="PF01171">
    <property type="entry name" value="ATP_bind_3"/>
    <property type="match status" value="1"/>
</dbReference>
<evidence type="ECO:0000256" key="8">
    <source>
        <dbReference type="ARBA" id="ARBA00022840"/>
    </source>
</evidence>
<feature type="binding site" evidence="12">
    <location>
        <position position="8"/>
    </location>
    <ligand>
        <name>Zn(2+)</name>
        <dbReference type="ChEBI" id="CHEBI:29105"/>
        <label>1</label>
    </ligand>
</feature>
<feature type="binding site" evidence="12">
    <location>
        <position position="5"/>
    </location>
    <ligand>
        <name>Zn(2+)</name>
        <dbReference type="ChEBI" id="CHEBI:29105"/>
        <label>1</label>
    </ligand>
</feature>
<dbReference type="Proteomes" id="UP000278475">
    <property type="component" value="Unassembled WGS sequence"/>
</dbReference>
<evidence type="ECO:0000259" key="13">
    <source>
        <dbReference type="Pfam" id="PF01171"/>
    </source>
</evidence>
<dbReference type="InterPro" id="IPR054306">
    <property type="entry name" value="TtuA-like_LIM_N"/>
</dbReference>
<feature type="binding site" evidence="12">
    <location>
        <position position="303"/>
    </location>
    <ligand>
        <name>Zn(2+)</name>
        <dbReference type="ChEBI" id="CHEBI:29105"/>
        <label>2</label>
    </ligand>
</feature>
<dbReference type="GO" id="GO:0002144">
    <property type="term" value="C:cytosolic tRNA wobble base thiouridylase complex"/>
    <property type="evidence" value="ECO:0007669"/>
    <property type="project" value="TreeGrafter"/>
</dbReference>
<evidence type="ECO:0000256" key="11">
    <source>
        <dbReference type="ARBA" id="ARBA00023014"/>
    </source>
</evidence>
<evidence type="ECO:0000256" key="2">
    <source>
        <dbReference type="ARBA" id="ARBA00001966"/>
    </source>
</evidence>
<feature type="binding site" evidence="12">
    <location>
        <position position="288"/>
    </location>
    <ligand>
        <name>Zn(2+)</name>
        <dbReference type="ChEBI" id="CHEBI:29105"/>
        <label>2</label>
    </ligand>
</feature>
<dbReference type="GO" id="GO:0051539">
    <property type="term" value="F:4 iron, 4 sulfur cluster binding"/>
    <property type="evidence" value="ECO:0007669"/>
    <property type="project" value="UniProtKB-KW"/>
</dbReference>
<dbReference type="PROSITE" id="PS01263">
    <property type="entry name" value="UPF0021"/>
    <property type="match status" value="1"/>
</dbReference>
<accession>A0A497EU15</accession>
<dbReference type="AlphaFoldDB" id="A0A497EU15"/>
<dbReference type="Pfam" id="PF22082">
    <property type="entry name" value="TtuA_LIM_N"/>
    <property type="match status" value="1"/>
</dbReference>
<dbReference type="PANTHER" id="PTHR11807">
    <property type="entry name" value="ATPASES OF THE PP SUPERFAMILY-RELATED"/>
    <property type="match status" value="1"/>
</dbReference>
<feature type="binding site" evidence="12">
    <location>
        <position position="300"/>
    </location>
    <ligand>
        <name>Zn(2+)</name>
        <dbReference type="ChEBI" id="CHEBI:29105"/>
        <label>2</label>
    </ligand>
</feature>